<evidence type="ECO:0000313" key="5">
    <source>
        <dbReference type="EMBL" id="KAJ4433820.1"/>
    </source>
</evidence>
<dbReference type="InterPro" id="IPR006047">
    <property type="entry name" value="GH13_cat_dom"/>
</dbReference>
<accession>A0ABQ8SJ76</accession>
<dbReference type="SMART" id="SM00642">
    <property type="entry name" value="Aamy"/>
    <property type="match status" value="1"/>
</dbReference>
<comment type="caution">
    <text evidence="5">The sequence shown here is derived from an EMBL/GenBank/DDBJ whole genome shotgun (WGS) entry which is preliminary data.</text>
</comment>
<dbReference type="Pfam" id="PF00128">
    <property type="entry name" value="Alpha-amylase"/>
    <property type="match status" value="1"/>
</dbReference>
<dbReference type="InterPro" id="IPR017853">
    <property type="entry name" value="GH"/>
</dbReference>
<dbReference type="PANTHER" id="PTHR10357:SF179">
    <property type="entry name" value="NEUTRAL AND BASIC AMINO ACID TRANSPORT PROTEIN RBAT"/>
    <property type="match status" value="1"/>
</dbReference>
<evidence type="ECO:0000313" key="6">
    <source>
        <dbReference type="Proteomes" id="UP001148838"/>
    </source>
</evidence>
<name>A0ABQ8SJ76_PERAM</name>
<dbReference type="Proteomes" id="UP001148838">
    <property type="component" value="Unassembled WGS sequence"/>
</dbReference>
<evidence type="ECO:0000256" key="3">
    <source>
        <dbReference type="SAM" id="Phobius"/>
    </source>
</evidence>
<keyword evidence="3" id="KW-0812">Transmembrane</keyword>
<evidence type="ECO:0000259" key="4">
    <source>
        <dbReference type="SMART" id="SM00642"/>
    </source>
</evidence>
<feature type="domain" description="Glycosyl hydrolase family 13 catalytic" evidence="4">
    <location>
        <begin position="45"/>
        <end position="423"/>
    </location>
</feature>
<reference evidence="5 6" key="1">
    <citation type="journal article" date="2022" name="Allergy">
        <title>Genome assembly and annotation of Periplaneta americana reveal a comprehensive cockroach allergen profile.</title>
        <authorList>
            <person name="Wang L."/>
            <person name="Xiong Q."/>
            <person name="Saelim N."/>
            <person name="Wang L."/>
            <person name="Nong W."/>
            <person name="Wan A.T."/>
            <person name="Shi M."/>
            <person name="Liu X."/>
            <person name="Cao Q."/>
            <person name="Hui J.H.L."/>
            <person name="Sookrung N."/>
            <person name="Leung T.F."/>
            <person name="Tungtrongchitr A."/>
            <person name="Tsui S.K.W."/>
        </authorList>
    </citation>
    <scope>NUCLEOTIDE SEQUENCE [LARGE SCALE GENOMIC DNA]</scope>
    <source>
        <strain evidence="5">PWHHKU_190912</strain>
    </source>
</reference>
<feature type="transmembrane region" description="Helical" evidence="3">
    <location>
        <begin position="12"/>
        <end position="30"/>
    </location>
</feature>
<dbReference type="CDD" id="cd11328">
    <property type="entry name" value="AmyAc_maltase"/>
    <property type="match status" value="1"/>
</dbReference>
<dbReference type="Gene3D" id="3.20.20.80">
    <property type="entry name" value="Glycosidases"/>
    <property type="match status" value="1"/>
</dbReference>
<protein>
    <recommendedName>
        <fullName evidence="2">alpha-glucosidase</fullName>
        <ecNumber evidence="2">3.2.1.20</ecNumber>
    </recommendedName>
</protein>
<proteinExistence type="predicted"/>
<dbReference type="EC" id="3.2.1.20" evidence="2"/>
<dbReference type="InterPro" id="IPR045857">
    <property type="entry name" value="O16G_dom_2"/>
</dbReference>
<dbReference type="SUPFAM" id="SSF51445">
    <property type="entry name" value="(Trans)glycosidases"/>
    <property type="match status" value="1"/>
</dbReference>
<feature type="non-terminal residue" evidence="5">
    <location>
        <position position="1"/>
    </location>
</feature>
<dbReference type="Gene3D" id="3.90.400.10">
    <property type="entry name" value="Oligo-1,6-glucosidase, Domain 2"/>
    <property type="match status" value="1"/>
</dbReference>
<keyword evidence="6" id="KW-1185">Reference proteome</keyword>
<evidence type="ECO:0000256" key="1">
    <source>
        <dbReference type="ARBA" id="ARBA00001657"/>
    </source>
</evidence>
<dbReference type="EMBL" id="JAJSOF020000027">
    <property type="protein sequence ID" value="KAJ4433820.1"/>
    <property type="molecule type" value="Genomic_DNA"/>
</dbReference>
<dbReference type="PANTHER" id="PTHR10357">
    <property type="entry name" value="ALPHA-AMYLASE FAMILY MEMBER"/>
    <property type="match status" value="1"/>
</dbReference>
<gene>
    <name evidence="5" type="ORF">ANN_16132</name>
</gene>
<sequence length="559" mass="63844">SSLGHTSTTVTMYTLWTLISLAAIVAATALPKADLDWWQTAVFYQIYPRSFKDSDGDGIGDLKGITEKFDHLKDIGVDGVWLSPMYPSPMADFGYDISDFKNVDPIFGTLEDFDELLAKAKELGIKLILDFVPNHSSDEHEWFVKSLQKIDPYTDYYMWHDGRLDDSGNRIPPNNWQAAFGGPAWTWRDERQQYYLHRFDPKQPDLNYSNPAVVEDMTDVLRFWMDRGVDGFRVDVILCLFEGPIDVPDTETGPPQNLPESYDMVYKWRKVLDEKSAELGTTEIFMLEVYGNTEELMAYYGTPDNPGAHFPFNFKFITDLNGGSSAYDFSNVINDYLSNMIDNRTPNWVLGNHDQHRVATRYGPELVDGMNFLAQLLPGIGVTYYGEEIGMENTYITWDQCRDPQGINAGPEHYLERTRDLERTPFQWDDTTSAGFSTNSTTWLPVNENYKELNLAAQKAAEKSHYKVYKQLTQLRTTATIRQETPKSMPCLRRCLLSPGMFKNLSYYIPKILHGLHRLYYISGTFNCSGFIDSNNFTNLTCLLASVSLFNISVISNSN</sequence>
<keyword evidence="3" id="KW-0472">Membrane</keyword>
<organism evidence="5 6">
    <name type="scientific">Periplaneta americana</name>
    <name type="common">American cockroach</name>
    <name type="synonym">Blatta americana</name>
    <dbReference type="NCBI Taxonomy" id="6978"/>
    <lineage>
        <taxon>Eukaryota</taxon>
        <taxon>Metazoa</taxon>
        <taxon>Ecdysozoa</taxon>
        <taxon>Arthropoda</taxon>
        <taxon>Hexapoda</taxon>
        <taxon>Insecta</taxon>
        <taxon>Pterygota</taxon>
        <taxon>Neoptera</taxon>
        <taxon>Polyneoptera</taxon>
        <taxon>Dictyoptera</taxon>
        <taxon>Blattodea</taxon>
        <taxon>Blattoidea</taxon>
        <taxon>Blattidae</taxon>
        <taxon>Blattinae</taxon>
        <taxon>Periplaneta</taxon>
    </lineage>
</organism>
<evidence type="ECO:0000256" key="2">
    <source>
        <dbReference type="ARBA" id="ARBA00012741"/>
    </source>
</evidence>
<comment type="catalytic activity">
    <reaction evidence="1">
        <text>Hydrolysis of terminal, non-reducing (1-&gt;4)-linked alpha-D-glucose residues with release of alpha-D-glucose.</text>
        <dbReference type="EC" id="3.2.1.20"/>
    </reaction>
</comment>
<keyword evidence="3" id="KW-1133">Transmembrane helix</keyword>